<reference evidence="1" key="1">
    <citation type="submission" date="2023-03" db="EMBL/GenBank/DDBJ databases">
        <title>Massive genome expansion in bonnet fungi (Mycena s.s.) driven by repeated elements and novel gene families across ecological guilds.</title>
        <authorList>
            <consortium name="Lawrence Berkeley National Laboratory"/>
            <person name="Harder C.B."/>
            <person name="Miyauchi S."/>
            <person name="Viragh M."/>
            <person name="Kuo A."/>
            <person name="Thoen E."/>
            <person name="Andreopoulos B."/>
            <person name="Lu D."/>
            <person name="Skrede I."/>
            <person name="Drula E."/>
            <person name="Henrissat B."/>
            <person name="Morin E."/>
            <person name="Kohler A."/>
            <person name="Barry K."/>
            <person name="LaButti K."/>
            <person name="Morin E."/>
            <person name="Salamov A."/>
            <person name="Lipzen A."/>
            <person name="Mereny Z."/>
            <person name="Hegedus B."/>
            <person name="Baldrian P."/>
            <person name="Stursova M."/>
            <person name="Weitz H."/>
            <person name="Taylor A."/>
            <person name="Grigoriev I.V."/>
            <person name="Nagy L.G."/>
            <person name="Martin F."/>
            <person name="Kauserud H."/>
        </authorList>
    </citation>
    <scope>NUCLEOTIDE SEQUENCE</scope>
    <source>
        <strain evidence="1">CBHHK200</strain>
    </source>
</reference>
<dbReference type="AlphaFoldDB" id="A0AAD6X6Q7"/>
<proteinExistence type="predicted"/>
<protein>
    <submittedName>
        <fullName evidence="1">Uncharacterized protein</fullName>
    </submittedName>
</protein>
<sequence>MGTTETPCPSEDAMNELVATSSIYACVVIQFIEDEDFHPTERLAVNLLRTPYAVVNFYLAPRQIRQLLDLRDGDRMKRNMVDTVVLVILQWCFEHQASFLDFLTDPARSGRFYVDGLQHRMDLARSVLKALAYRPDNPSSSREKTTHVAWYLVAEYFISTPELAWDADVKELFKWLKTMESFPKDFIPLWMTIASSKPANGLHIIAAQSPQLVQILRTIALDLSWDNVGDSLHLL</sequence>
<name>A0AAD6X6Q7_9AGAR</name>
<dbReference type="Proteomes" id="UP001218188">
    <property type="component" value="Unassembled WGS sequence"/>
</dbReference>
<keyword evidence="2" id="KW-1185">Reference proteome</keyword>
<accession>A0AAD6X6Q7</accession>
<evidence type="ECO:0000313" key="2">
    <source>
        <dbReference type="Proteomes" id="UP001218188"/>
    </source>
</evidence>
<organism evidence="1 2">
    <name type="scientific">Mycena alexandri</name>
    <dbReference type="NCBI Taxonomy" id="1745969"/>
    <lineage>
        <taxon>Eukaryota</taxon>
        <taxon>Fungi</taxon>
        <taxon>Dikarya</taxon>
        <taxon>Basidiomycota</taxon>
        <taxon>Agaricomycotina</taxon>
        <taxon>Agaricomycetes</taxon>
        <taxon>Agaricomycetidae</taxon>
        <taxon>Agaricales</taxon>
        <taxon>Marasmiineae</taxon>
        <taxon>Mycenaceae</taxon>
        <taxon>Mycena</taxon>
    </lineage>
</organism>
<comment type="caution">
    <text evidence="1">The sequence shown here is derived from an EMBL/GenBank/DDBJ whole genome shotgun (WGS) entry which is preliminary data.</text>
</comment>
<gene>
    <name evidence="1" type="ORF">C8F04DRAFT_1260201</name>
</gene>
<evidence type="ECO:0000313" key="1">
    <source>
        <dbReference type="EMBL" id="KAJ7034194.1"/>
    </source>
</evidence>
<dbReference type="EMBL" id="JARJCM010000059">
    <property type="protein sequence ID" value="KAJ7034194.1"/>
    <property type="molecule type" value="Genomic_DNA"/>
</dbReference>